<dbReference type="InterPro" id="IPR012467">
    <property type="entry name" value="DUF1684"/>
</dbReference>
<protein>
    <recommendedName>
        <fullName evidence="3">DUF1684 domain-containing protein</fullName>
    </recommendedName>
</protein>
<dbReference type="AlphaFoldDB" id="J3A4F5"/>
<evidence type="ECO:0000313" key="1">
    <source>
        <dbReference type="EMBL" id="EJN60348.1"/>
    </source>
</evidence>
<dbReference type="eggNOG" id="arCOG04570">
    <property type="taxonomic scope" value="Archaea"/>
</dbReference>
<proteinExistence type="predicted"/>
<dbReference type="Pfam" id="PF07920">
    <property type="entry name" value="DUF1684"/>
    <property type="match status" value="1"/>
</dbReference>
<dbReference type="PANTHER" id="PTHR41913:SF1">
    <property type="entry name" value="DUF1684 DOMAIN-CONTAINING PROTEIN"/>
    <property type="match status" value="1"/>
</dbReference>
<dbReference type="PATRIC" id="fig|1210908.3.peg.907"/>
<dbReference type="EMBL" id="ALJD01000003">
    <property type="protein sequence ID" value="EJN60348.1"/>
    <property type="molecule type" value="Genomic_DNA"/>
</dbReference>
<evidence type="ECO:0008006" key="3">
    <source>
        <dbReference type="Google" id="ProtNLM"/>
    </source>
</evidence>
<name>J3A4F5_9EURY</name>
<dbReference type="OrthoDB" id="334216at2157"/>
<reference evidence="1 2" key="1">
    <citation type="journal article" date="2012" name="J. Bacteriol.">
        <title>Draft Genome Sequence of the Extremely Halophilic Archaeon Halogranum salarium B-1T.</title>
        <authorList>
            <person name="Kim K.K."/>
            <person name="Lee K.C."/>
            <person name="Lee J.S."/>
        </authorList>
    </citation>
    <scope>NUCLEOTIDE SEQUENCE [LARGE SCALE GENOMIC DNA]</scope>
    <source>
        <strain evidence="1 2">B-1</strain>
    </source>
</reference>
<gene>
    <name evidence="1" type="ORF">HSB1_09510</name>
</gene>
<organism evidence="1 2">
    <name type="scientific">Halogranum salarium B-1</name>
    <dbReference type="NCBI Taxonomy" id="1210908"/>
    <lineage>
        <taxon>Archaea</taxon>
        <taxon>Methanobacteriati</taxon>
        <taxon>Methanobacteriota</taxon>
        <taxon>Stenosarchaea group</taxon>
        <taxon>Halobacteria</taxon>
        <taxon>Halobacteriales</taxon>
        <taxon>Haloferacaceae</taxon>
    </lineage>
</organism>
<accession>J3A4F5</accession>
<comment type="caution">
    <text evidence="1">The sequence shown here is derived from an EMBL/GenBank/DDBJ whole genome shotgun (WGS) entry which is preliminary data.</text>
</comment>
<dbReference type="Proteomes" id="UP000007813">
    <property type="component" value="Unassembled WGS sequence"/>
</dbReference>
<sequence length="186" mass="21401">MTAPDGWLDDLERHRADKDEYLREHPHSPLPTDQRAEFEGLDYFDLDPDYRFDVEIREHDTKETVTVATTTEGEREYVEWGEFDFTVDGEACTLQVYSRGDDDEGFWLPFRDATSGEETYGAGRYLELGADDRTGDGAWVVDFNRAYSPFCAYNPAYECPLVPMANWLNVEIRAGEKTYEPPTPTN</sequence>
<dbReference type="Gene3D" id="6.10.250.1680">
    <property type="match status" value="1"/>
</dbReference>
<dbReference type="RefSeq" id="WP_009366065.1">
    <property type="nucleotide sequence ID" value="NZ_ALJD01000003.1"/>
</dbReference>
<evidence type="ECO:0000313" key="2">
    <source>
        <dbReference type="Proteomes" id="UP000007813"/>
    </source>
</evidence>
<dbReference type="PANTHER" id="PTHR41913">
    <property type="entry name" value="DUF1684 DOMAIN-CONTAINING PROTEIN"/>
    <property type="match status" value="1"/>
</dbReference>